<accession>A0AAV4UNH4</accession>
<dbReference type="AlphaFoldDB" id="A0AAV4UNH4"/>
<dbReference type="EMBL" id="BPLQ01011643">
    <property type="protein sequence ID" value="GIY59303.1"/>
    <property type="molecule type" value="Genomic_DNA"/>
</dbReference>
<gene>
    <name evidence="1" type="ORF">CDAR_523611</name>
</gene>
<comment type="caution">
    <text evidence="1">The sequence shown here is derived from an EMBL/GenBank/DDBJ whole genome shotgun (WGS) entry which is preliminary data.</text>
</comment>
<evidence type="ECO:0000313" key="2">
    <source>
        <dbReference type="Proteomes" id="UP001054837"/>
    </source>
</evidence>
<organism evidence="1 2">
    <name type="scientific">Caerostris darwini</name>
    <dbReference type="NCBI Taxonomy" id="1538125"/>
    <lineage>
        <taxon>Eukaryota</taxon>
        <taxon>Metazoa</taxon>
        <taxon>Ecdysozoa</taxon>
        <taxon>Arthropoda</taxon>
        <taxon>Chelicerata</taxon>
        <taxon>Arachnida</taxon>
        <taxon>Araneae</taxon>
        <taxon>Araneomorphae</taxon>
        <taxon>Entelegynae</taxon>
        <taxon>Araneoidea</taxon>
        <taxon>Araneidae</taxon>
        <taxon>Caerostris</taxon>
    </lineage>
</organism>
<keyword evidence="2" id="KW-1185">Reference proteome</keyword>
<dbReference type="Proteomes" id="UP001054837">
    <property type="component" value="Unassembled WGS sequence"/>
</dbReference>
<evidence type="ECO:0000313" key="1">
    <source>
        <dbReference type="EMBL" id="GIY59303.1"/>
    </source>
</evidence>
<evidence type="ECO:0008006" key="3">
    <source>
        <dbReference type="Google" id="ProtNLM"/>
    </source>
</evidence>
<proteinExistence type="predicted"/>
<reference evidence="1 2" key="1">
    <citation type="submission" date="2021-06" db="EMBL/GenBank/DDBJ databases">
        <title>Caerostris darwini draft genome.</title>
        <authorList>
            <person name="Kono N."/>
            <person name="Arakawa K."/>
        </authorList>
    </citation>
    <scope>NUCLEOTIDE SEQUENCE [LARGE SCALE GENOMIC DNA]</scope>
</reference>
<protein>
    <recommendedName>
        <fullName evidence="3">LAGLIDADG homing endonuclease</fullName>
    </recommendedName>
</protein>
<sequence>MPIIHFLVISPHSSRVGKLRKCTFCFTDTSHETQPLAHLFLLKAFSLSNGTAQEVLLLLGLFSSLVKKHVLLEREEISSQLKKYFITKNKVCTKGYTYS</sequence>
<name>A0AAV4UNH4_9ARAC</name>